<sequence>MNITPDGQILHPKKGQELARLNPEVNHSALKAETDMLALTSVEQKRLEAELSGNPVALKNGDGREWQL</sequence>
<organism evidence="1">
    <name type="scientific">mine drainage metagenome</name>
    <dbReference type="NCBI Taxonomy" id="410659"/>
    <lineage>
        <taxon>unclassified sequences</taxon>
        <taxon>metagenomes</taxon>
        <taxon>ecological metagenomes</taxon>
    </lineage>
</organism>
<accession>E6QDQ5</accession>
<dbReference type="EMBL" id="CABP01000106">
    <property type="protein sequence ID" value="CBI05331.1"/>
    <property type="molecule type" value="Genomic_DNA"/>
</dbReference>
<evidence type="ECO:0000313" key="1">
    <source>
        <dbReference type="EMBL" id="CBI05331.1"/>
    </source>
</evidence>
<proteinExistence type="predicted"/>
<protein>
    <submittedName>
        <fullName evidence="1">Uncharacterized protein</fullName>
    </submittedName>
</protein>
<dbReference type="AlphaFoldDB" id="E6QDQ5"/>
<gene>
    <name evidence="1" type="ORF">CARN5_1251</name>
</gene>
<reference evidence="1" key="1">
    <citation type="submission" date="2009-10" db="EMBL/GenBank/DDBJ databases">
        <title>Diversity of trophic interactions inside an arsenic-rich microbial ecosystem.</title>
        <authorList>
            <person name="Bertin P.N."/>
            <person name="Heinrich-Salmeron A."/>
            <person name="Pelletier E."/>
            <person name="Goulhen-Chollet F."/>
            <person name="Arsene-Ploetze F."/>
            <person name="Gallien S."/>
            <person name="Calteau A."/>
            <person name="Vallenet D."/>
            <person name="Casiot C."/>
            <person name="Chane-Woon-Ming B."/>
            <person name="Giloteaux L."/>
            <person name="Barakat M."/>
            <person name="Bonnefoy V."/>
            <person name="Bruneel O."/>
            <person name="Chandler M."/>
            <person name="Cleiss J."/>
            <person name="Duran R."/>
            <person name="Elbaz-Poulichet F."/>
            <person name="Fonknechten N."/>
            <person name="Lauga B."/>
            <person name="Mornico D."/>
            <person name="Ortet P."/>
            <person name="Schaeffer C."/>
            <person name="Siguier P."/>
            <person name="Alexander Thil Smith A."/>
            <person name="Van Dorsselaer A."/>
            <person name="Weissenbach J."/>
            <person name="Medigue C."/>
            <person name="Le Paslier D."/>
        </authorList>
    </citation>
    <scope>NUCLEOTIDE SEQUENCE</scope>
</reference>
<name>E6QDQ5_9ZZZZ</name>
<comment type="caution">
    <text evidence="1">The sequence shown here is derived from an EMBL/GenBank/DDBJ whole genome shotgun (WGS) entry which is preliminary data.</text>
</comment>